<dbReference type="InterPro" id="IPR011006">
    <property type="entry name" value="CheY-like_superfamily"/>
</dbReference>
<dbReference type="InterPro" id="IPR005561">
    <property type="entry name" value="ANTAR"/>
</dbReference>
<dbReference type="GO" id="GO:0003723">
    <property type="term" value="F:RNA binding"/>
    <property type="evidence" value="ECO:0007669"/>
    <property type="project" value="InterPro"/>
</dbReference>
<dbReference type="Gene3D" id="1.10.10.10">
    <property type="entry name" value="Winged helix-like DNA-binding domain superfamily/Winged helix DNA-binding domain"/>
    <property type="match status" value="1"/>
</dbReference>
<dbReference type="SMART" id="SM01012">
    <property type="entry name" value="ANTAR"/>
    <property type="match status" value="1"/>
</dbReference>
<dbReference type="InterPro" id="IPR003018">
    <property type="entry name" value="GAF"/>
</dbReference>
<evidence type="ECO:0000313" key="7">
    <source>
        <dbReference type="Proteomes" id="UP000225108"/>
    </source>
</evidence>
<dbReference type="Gene3D" id="3.30.450.40">
    <property type="match status" value="1"/>
</dbReference>
<dbReference type="RefSeq" id="WP_099383358.1">
    <property type="nucleotide sequence ID" value="NZ_PEBD01000008.1"/>
</dbReference>
<evidence type="ECO:0000259" key="5">
    <source>
        <dbReference type="PROSITE" id="PS50921"/>
    </source>
</evidence>
<dbReference type="InterPro" id="IPR036388">
    <property type="entry name" value="WH-like_DNA-bd_sf"/>
</dbReference>
<feature type="domain" description="ANTAR" evidence="5">
    <location>
        <begin position="147"/>
        <end position="208"/>
    </location>
</feature>
<evidence type="ECO:0000313" key="6">
    <source>
        <dbReference type="EMBL" id="PHV67376.1"/>
    </source>
</evidence>
<comment type="caution">
    <text evidence="6">The sequence shown here is derived from an EMBL/GenBank/DDBJ whole genome shotgun (WGS) entry which is preliminary data.</text>
</comment>
<dbReference type="GO" id="GO:0016301">
    <property type="term" value="F:kinase activity"/>
    <property type="evidence" value="ECO:0007669"/>
    <property type="project" value="UniProtKB-KW"/>
</dbReference>
<keyword evidence="1" id="KW-0808">Transferase</keyword>
<dbReference type="InterPro" id="IPR012074">
    <property type="entry name" value="GAF_ANTAR"/>
</dbReference>
<keyword evidence="2" id="KW-0418">Kinase</keyword>
<dbReference type="AlphaFoldDB" id="A0A2G3PNN9"/>
<keyword evidence="4" id="KW-0804">Transcription</keyword>
<proteinExistence type="predicted"/>
<dbReference type="PROSITE" id="PS50921">
    <property type="entry name" value="ANTAR"/>
    <property type="match status" value="1"/>
</dbReference>
<evidence type="ECO:0000256" key="1">
    <source>
        <dbReference type="ARBA" id="ARBA00022679"/>
    </source>
</evidence>
<dbReference type="PIRSF" id="PIRSF036625">
    <property type="entry name" value="GAF_ANTAR"/>
    <property type="match status" value="1"/>
</dbReference>
<evidence type="ECO:0000256" key="3">
    <source>
        <dbReference type="ARBA" id="ARBA00023015"/>
    </source>
</evidence>
<reference evidence="6 7" key="1">
    <citation type="submission" date="2017-10" db="EMBL/GenBank/DDBJ databases">
        <title>The draft genome sequence of Williamsia sp. BULT 1.1 isolated from the semi-arid grassland soils from South Africa.</title>
        <authorList>
            <person name="Kabwe M.H."/>
            <person name="Govender N."/>
            <person name="Mutseka Lunga P."/>
            <person name="Vikram S."/>
            <person name="Makhalanyane T.P."/>
        </authorList>
    </citation>
    <scope>NUCLEOTIDE SEQUENCE [LARGE SCALE GENOMIC DNA]</scope>
    <source>
        <strain evidence="6 7">BULT 1.1</strain>
    </source>
</reference>
<dbReference type="EMBL" id="PEBD01000008">
    <property type="protein sequence ID" value="PHV67376.1"/>
    <property type="molecule type" value="Genomic_DNA"/>
</dbReference>
<evidence type="ECO:0000256" key="2">
    <source>
        <dbReference type="ARBA" id="ARBA00022777"/>
    </source>
</evidence>
<dbReference type="SUPFAM" id="SSF52172">
    <property type="entry name" value="CheY-like"/>
    <property type="match status" value="1"/>
</dbReference>
<dbReference type="Proteomes" id="UP000225108">
    <property type="component" value="Unassembled WGS sequence"/>
</dbReference>
<name>A0A2G3PNN9_WILMA</name>
<dbReference type="InterPro" id="IPR029016">
    <property type="entry name" value="GAF-like_dom_sf"/>
</dbReference>
<sequence>MSEHMPADTTSALDELVGNAVAHIPGAAYAGITVVARRGEEITTPAATGEHPRTLDALQHKHHQGPCYAAATEHDSYFISDLHTEERWPAFRSDAMAHTPIRSIASFTLFTTRDTVGALNLYAVEPDAFGQQSRDLGYVFAAHAAVVWAALQRTEQFQSALASRDIIGQAKGMVMERYNLDAIQAFELLRRLSQDSNTRIFDIADRLVRADHPPSPGGLP</sequence>
<organism evidence="6 7">
    <name type="scientific">Williamsia marianensis</name>
    <dbReference type="NCBI Taxonomy" id="85044"/>
    <lineage>
        <taxon>Bacteria</taxon>
        <taxon>Bacillati</taxon>
        <taxon>Actinomycetota</taxon>
        <taxon>Actinomycetes</taxon>
        <taxon>Mycobacteriales</taxon>
        <taxon>Nocardiaceae</taxon>
        <taxon>Williamsia</taxon>
    </lineage>
</organism>
<dbReference type="Pfam" id="PF03861">
    <property type="entry name" value="ANTAR"/>
    <property type="match status" value="1"/>
</dbReference>
<gene>
    <name evidence="6" type="ORF">CSW57_12190</name>
</gene>
<keyword evidence="3" id="KW-0805">Transcription regulation</keyword>
<dbReference type="Pfam" id="PF13185">
    <property type="entry name" value="GAF_2"/>
    <property type="match status" value="1"/>
</dbReference>
<dbReference type="SUPFAM" id="SSF55781">
    <property type="entry name" value="GAF domain-like"/>
    <property type="match status" value="1"/>
</dbReference>
<protein>
    <recommendedName>
        <fullName evidence="5">ANTAR domain-containing protein</fullName>
    </recommendedName>
</protein>
<evidence type="ECO:0000256" key="4">
    <source>
        <dbReference type="ARBA" id="ARBA00023163"/>
    </source>
</evidence>
<accession>A0A2G3PNN9</accession>